<dbReference type="SUPFAM" id="SSF103088">
    <property type="entry name" value="OmpA-like"/>
    <property type="match status" value="1"/>
</dbReference>
<organism evidence="6 7">
    <name type="scientific">Flavobacterium aureirubrum</name>
    <dbReference type="NCBI Taxonomy" id="3133147"/>
    <lineage>
        <taxon>Bacteria</taxon>
        <taxon>Pseudomonadati</taxon>
        <taxon>Bacteroidota</taxon>
        <taxon>Flavobacteriia</taxon>
        <taxon>Flavobacteriales</taxon>
        <taxon>Flavobacteriaceae</taxon>
        <taxon>Flavobacterium</taxon>
    </lineage>
</organism>
<evidence type="ECO:0000313" key="6">
    <source>
        <dbReference type="EMBL" id="MEM0543248.1"/>
    </source>
</evidence>
<evidence type="ECO:0000256" key="4">
    <source>
        <dbReference type="PROSITE-ProRule" id="PRU00473"/>
    </source>
</evidence>
<dbReference type="PROSITE" id="PS51123">
    <property type="entry name" value="OMPA_2"/>
    <property type="match status" value="1"/>
</dbReference>
<comment type="caution">
    <text evidence="6">The sequence shown here is derived from an EMBL/GenBank/DDBJ whole genome shotgun (WGS) entry which is preliminary data.</text>
</comment>
<gene>
    <name evidence="6" type="ORF">WFZ85_11525</name>
</gene>
<evidence type="ECO:0000313" key="7">
    <source>
        <dbReference type="Proteomes" id="UP001460072"/>
    </source>
</evidence>
<dbReference type="Proteomes" id="UP001460072">
    <property type="component" value="Unassembled WGS sequence"/>
</dbReference>
<dbReference type="InterPro" id="IPR006664">
    <property type="entry name" value="OMP_bac"/>
</dbReference>
<dbReference type="Pfam" id="PF07676">
    <property type="entry name" value="PD40"/>
    <property type="match status" value="3"/>
</dbReference>
<keyword evidence="7" id="KW-1185">Reference proteome</keyword>
<dbReference type="SUPFAM" id="SSF49464">
    <property type="entry name" value="Carboxypeptidase regulatory domain-like"/>
    <property type="match status" value="1"/>
</dbReference>
<protein>
    <submittedName>
        <fullName evidence="6">OmpA family protein</fullName>
    </submittedName>
</protein>
<dbReference type="EMBL" id="JBCGDO010000015">
    <property type="protein sequence ID" value="MEM0543248.1"/>
    <property type="molecule type" value="Genomic_DNA"/>
</dbReference>
<dbReference type="PRINTS" id="PR01021">
    <property type="entry name" value="OMPADOMAIN"/>
</dbReference>
<dbReference type="Pfam" id="PF00691">
    <property type="entry name" value="OmpA"/>
    <property type="match status" value="1"/>
</dbReference>
<dbReference type="InterPro" id="IPR050330">
    <property type="entry name" value="Bact_OuterMem_StrucFunc"/>
</dbReference>
<proteinExistence type="predicted"/>
<dbReference type="PANTHER" id="PTHR30329">
    <property type="entry name" value="STATOR ELEMENT OF FLAGELLAR MOTOR COMPLEX"/>
    <property type="match status" value="1"/>
</dbReference>
<evidence type="ECO:0000259" key="5">
    <source>
        <dbReference type="PROSITE" id="PS51123"/>
    </source>
</evidence>
<dbReference type="InterPro" id="IPR036737">
    <property type="entry name" value="OmpA-like_sf"/>
</dbReference>
<dbReference type="InterPro" id="IPR008969">
    <property type="entry name" value="CarboxyPept-like_regulatory"/>
</dbReference>
<comment type="subcellular location">
    <subcellularLocation>
        <location evidence="1">Cell outer membrane</location>
    </subcellularLocation>
</comment>
<dbReference type="InterPro" id="IPR011042">
    <property type="entry name" value="6-blade_b-propeller_TolB-like"/>
</dbReference>
<dbReference type="Gene3D" id="2.120.10.30">
    <property type="entry name" value="TolB, C-terminal domain"/>
    <property type="match status" value="1"/>
</dbReference>
<feature type="domain" description="OmpA-like" evidence="5">
    <location>
        <begin position="519"/>
        <end position="638"/>
    </location>
</feature>
<dbReference type="SUPFAM" id="SSF82171">
    <property type="entry name" value="DPP6 N-terminal domain-like"/>
    <property type="match status" value="1"/>
</dbReference>
<accession>A0ABU9N9F0</accession>
<dbReference type="Gene3D" id="3.30.1330.60">
    <property type="entry name" value="OmpA-like domain"/>
    <property type="match status" value="1"/>
</dbReference>
<dbReference type="RefSeq" id="WP_342696441.1">
    <property type="nucleotide sequence ID" value="NZ_JBCGDO010000015.1"/>
</dbReference>
<keyword evidence="3" id="KW-0998">Cell outer membrane</keyword>
<evidence type="ECO:0000256" key="2">
    <source>
        <dbReference type="ARBA" id="ARBA00023136"/>
    </source>
</evidence>
<evidence type="ECO:0000256" key="1">
    <source>
        <dbReference type="ARBA" id="ARBA00004442"/>
    </source>
</evidence>
<keyword evidence="2 4" id="KW-0472">Membrane</keyword>
<reference evidence="6 7" key="1">
    <citation type="submission" date="2024-03" db="EMBL/GenBank/DDBJ databases">
        <title>Two novel species of the genus Flavobacterium exhibiting potentially degradation of complex polysaccharides.</title>
        <authorList>
            <person name="Lian X."/>
        </authorList>
    </citation>
    <scope>NUCLEOTIDE SEQUENCE [LARGE SCALE GENOMIC DNA]</scope>
    <source>
        <strain evidence="7">j3</strain>
    </source>
</reference>
<dbReference type="InterPro" id="IPR011659">
    <property type="entry name" value="WD40"/>
</dbReference>
<name>A0ABU9N9F0_9FLAO</name>
<evidence type="ECO:0000256" key="3">
    <source>
        <dbReference type="ARBA" id="ARBA00023237"/>
    </source>
</evidence>
<dbReference type="InterPro" id="IPR006665">
    <property type="entry name" value="OmpA-like"/>
</dbReference>
<dbReference type="Gene3D" id="2.60.40.1120">
    <property type="entry name" value="Carboxypeptidase-like, regulatory domain"/>
    <property type="match status" value="1"/>
</dbReference>
<sequence>MISHHDSFNMDMMKKSLYLFFIFCSITTLVAQKKATVKQANNLFAKKAYVKAAVAYEQLGQSKEVLQNLGDSYYYNFQMTNAVRAYGQLFFTYKDSLNKEVFFRYANALKGTKDFEKGDAIMSEYLGFEQNTPKFMKNVTRNTPDSFKLEMMSKNKTNGDFGISFFGDKVTFASVRNAESKAYGWNERPYLDLFSATVNDKGQLEKIEPFPEIINSKNHESSATFSADGKTMYFNRTGDKQVKIGEERIATIKIYKAEYKEGQWTNITMLPFSSDEYSVEHPFLTKDGKQLFFASDMKGTIGSMDIFVVDILEDGTFSQPRNLGPTINTIHREQFPFVTQNGTLYFASDGHQGNGNLDIFMSLKLSETEFDKPLNLGSTINSEMDDFSFILDEEKDKGYFASNRTGDDNLYTFIREDNKLQYLVEGEVRDKKSLELLPGATVKLYDQDENLLEEVVVDKDGNFTFNTEPNKKYKIMAFKDFYIPAEAIFDTSQSGKVYLDLQMKVESYYDAEDIINMKDDGTVLIELENIYFDLDKWNIKPQAAQVLDVLVGLLKKYPYMEILIGSHTDTRASEMYNLRLSNKRAASALEYLVDNGIPRKRLKSVGYGESKPLIICPNNDCTEEEHATNRRCTFMILK</sequence>
<dbReference type="CDD" id="cd07185">
    <property type="entry name" value="OmpA_C-like"/>
    <property type="match status" value="1"/>
</dbReference>
<dbReference type="PANTHER" id="PTHR30329:SF21">
    <property type="entry name" value="LIPOPROTEIN YIAD-RELATED"/>
    <property type="match status" value="1"/>
</dbReference>